<dbReference type="EMBL" id="AP019840">
    <property type="protein sequence ID" value="BBM52530.1"/>
    <property type="molecule type" value="Genomic_DNA"/>
</dbReference>
<protein>
    <submittedName>
        <fullName evidence="1">Uncharacterized protein</fullName>
    </submittedName>
</protein>
<dbReference type="RefSeq" id="WP_146996891.1">
    <property type="nucleotide sequence ID" value="NZ_AP019840.1"/>
</dbReference>
<evidence type="ECO:0000313" key="1">
    <source>
        <dbReference type="EMBL" id="BBM52530.1"/>
    </source>
</evidence>
<gene>
    <name evidence="1" type="ORF">JMUB3935_1509</name>
</gene>
<dbReference type="AlphaFoldDB" id="A0A510KLD4"/>
<sequence length="121" mass="14600">MGKINLDYLIYKEFKELIKNFMGNRKFEISYGIEDEVILKNFVVYVEYKNREFKLLAQKSFSGDSGWDYKETDPDELIEKLESEFEKFKNKILEFDKVNKMSVEELKEEYFKKMGLKKSTE</sequence>
<organism evidence="1 2">
    <name type="scientific">Leptotrichia trevisanii</name>
    <dbReference type="NCBI Taxonomy" id="109328"/>
    <lineage>
        <taxon>Bacteria</taxon>
        <taxon>Fusobacteriati</taxon>
        <taxon>Fusobacteriota</taxon>
        <taxon>Fusobacteriia</taxon>
        <taxon>Fusobacteriales</taxon>
        <taxon>Leptotrichiaceae</taxon>
        <taxon>Leptotrichia</taxon>
    </lineage>
</organism>
<dbReference type="Proteomes" id="UP000321378">
    <property type="component" value="Chromosome"/>
</dbReference>
<evidence type="ECO:0000313" key="2">
    <source>
        <dbReference type="Proteomes" id="UP000321378"/>
    </source>
</evidence>
<proteinExistence type="predicted"/>
<reference evidence="1 2" key="1">
    <citation type="submission" date="2019-07" db="EMBL/GenBank/DDBJ databases">
        <title>Complete Genome Sequence of Leptotrichia trevisanii Strain JMUB3935.</title>
        <authorList>
            <person name="Watanabe S."/>
            <person name="Cui L."/>
        </authorList>
    </citation>
    <scope>NUCLEOTIDE SEQUENCE [LARGE SCALE GENOMIC DNA]</scope>
    <source>
        <strain evidence="1 2">JMUB3935</strain>
    </source>
</reference>
<name>A0A510KLD4_9FUSO</name>
<accession>A0A510KLD4</accession>